<evidence type="ECO:0000256" key="4">
    <source>
        <dbReference type="ARBA" id="ARBA00022989"/>
    </source>
</evidence>
<evidence type="ECO:0000313" key="7">
    <source>
        <dbReference type="EMBL" id="QYZ79422.1"/>
    </source>
</evidence>
<keyword evidence="3 6" id="KW-0812">Transmembrane</keyword>
<organism evidence="7 8">
    <name type="scientific">Methanofollis formosanus</name>
    <dbReference type="NCBI Taxonomy" id="299308"/>
    <lineage>
        <taxon>Archaea</taxon>
        <taxon>Methanobacteriati</taxon>
        <taxon>Methanobacteriota</taxon>
        <taxon>Stenosarchaea group</taxon>
        <taxon>Methanomicrobia</taxon>
        <taxon>Methanomicrobiales</taxon>
        <taxon>Methanomicrobiaceae</taxon>
        <taxon>Methanofollis</taxon>
    </lineage>
</organism>
<dbReference type="KEGG" id="mfk:E2N92_08250"/>
<feature type="transmembrane region" description="Helical" evidence="6">
    <location>
        <begin position="136"/>
        <end position="159"/>
    </location>
</feature>
<dbReference type="EMBL" id="CP037968">
    <property type="protein sequence ID" value="QYZ79422.1"/>
    <property type="molecule type" value="Genomic_DNA"/>
</dbReference>
<reference evidence="7" key="1">
    <citation type="journal article" date="2005" name="Int. J. Syst. Evol. Microbiol.">
        <title>Methanofollis formosanus sp. nov., isolated from a fish pond.</title>
        <authorList>
            <person name="Wu S.Y."/>
            <person name="Chen S.C."/>
            <person name="Lai M.C."/>
        </authorList>
    </citation>
    <scope>NUCLEOTIDE SEQUENCE</scope>
    <source>
        <strain evidence="7">ML15</strain>
    </source>
</reference>
<dbReference type="GO" id="GO:0016020">
    <property type="term" value="C:membrane"/>
    <property type="evidence" value="ECO:0007669"/>
    <property type="project" value="UniProtKB-SubCell"/>
</dbReference>
<dbReference type="GO" id="GO:0055085">
    <property type="term" value="P:transmembrane transport"/>
    <property type="evidence" value="ECO:0007669"/>
    <property type="project" value="TreeGrafter"/>
</dbReference>
<feature type="transmembrane region" description="Helical" evidence="6">
    <location>
        <begin position="216"/>
        <end position="236"/>
    </location>
</feature>
<evidence type="ECO:0000256" key="3">
    <source>
        <dbReference type="ARBA" id="ARBA00022692"/>
    </source>
</evidence>
<dbReference type="Pfam" id="PF01594">
    <property type="entry name" value="AI-2E_transport"/>
    <property type="match status" value="1"/>
</dbReference>
<gene>
    <name evidence="7" type="ORF">E2N92_08250</name>
</gene>
<dbReference type="Proteomes" id="UP000826709">
    <property type="component" value="Chromosome"/>
</dbReference>
<name>A0A8G1A3I5_9EURY</name>
<dbReference type="PANTHER" id="PTHR21716">
    <property type="entry name" value="TRANSMEMBRANE PROTEIN"/>
    <property type="match status" value="1"/>
</dbReference>
<feature type="transmembrane region" description="Helical" evidence="6">
    <location>
        <begin position="56"/>
        <end position="80"/>
    </location>
</feature>
<sequence>MTGDADLSSLAHLIIIVAVLTAGVHLAAALVNPVLVAFVLSIFATPVVHRLEAKGVPGWVAVLVCIGGIVGVSLALIAFLSTSVIQLDRAVPAYQDLLKTQTAGLQAVLAGWGIDLNLQPPASPGDGTFVPPLETILAGLTVLVIDFLVIIIVTVFMLLEVSGITEEKKTEASVVDHLIRFGENLNGYVAAKFRASLATGFVTSALFLALGIETPFLWGLLIFLLSFIPFLGLPIASVPPIGLAWLQHGLGGALVVLVGIAVVDVVARKVFIADPAERRLGLSPLVIVLSVFFWTWVLGVPGLFLAVPLTLMAKAALEFSEETRWIAGLLGPAE</sequence>
<evidence type="ECO:0000256" key="1">
    <source>
        <dbReference type="ARBA" id="ARBA00004141"/>
    </source>
</evidence>
<dbReference type="OrthoDB" id="137252at2157"/>
<dbReference type="InterPro" id="IPR002549">
    <property type="entry name" value="AI-2E-like"/>
</dbReference>
<comment type="similarity">
    <text evidence="2">Belongs to the autoinducer-2 exporter (AI-2E) (TC 2.A.86) family.</text>
</comment>
<keyword evidence="5 6" id="KW-0472">Membrane</keyword>
<accession>A0A8G1A3I5</accession>
<dbReference type="RefSeq" id="WP_220680728.1">
    <property type="nucleotide sequence ID" value="NZ_CP037968.1"/>
</dbReference>
<evidence type="ECO:0000256" key="6">
    <source>
        <dbReference type="SAM" id="Phobius"/>
    </source>
</evidence>
<feature type="transmembrane region" description="Helical" evidence="6">
    <location>
        <begin position="248"/>
        <end position="267"/>
    </location>
</feature>
<proteinExistence type="inferred from homology"/>
<comment type="subcellular location">
    <subcellularLocation>
        <location evidence="1">Membrane</location>
        <topology evidence="1">Multi-pass membrane protein</topology>
    </subcellularLocation>
</comment>
<evidence type="ECO:0000256" key="2">
    <source>
        <dbReference type="ARBA" id="ARBA00009773"/>
    </source>
</evidence>
<feature type="transmembrane region" description="Helical" evidence="6">
    <location>
        <begin position="193"/>
        <end position="210"/>
    </location>
</feature>
<reference evidence="7" key="2">
    <citation type="submission" date="2019-03" db="EMBL/GenBank/DDBJ databases">
        <authorList>
            <person name="Chen S.-C."/>
            <person name="Wu S.-Y."/>
            <person name="Lai M.-C."/>
        </authorList>
    </citation>
    <scope>NUCLEOTIDE SEQUENCE</scope>
    <source>
        <strain evidence="7">ML15</strain>
    </source>
</reference>
<evidence type="ECO:0000256" key="5">
    <source>
        <dbReference type="ARBA" id="ARBA00023136"/>
    </source>
</evidence>
<dbReference type="AlphaFoldDB" id="A0A8G1A3I5"/>
<feature type="transmembrane region" description="Helical" evidence="6">
    <location>
        <begin position="287"/>
        <end position="311"/>
    </location>
</feature>
<dbReference type="PANTHER" id="PTHR21716:SF64">
    <property type="entry name" value="AI-2 TRANSPORT PROTEIN TQSA"/>
    <property type="match status" value="1"/>
</dbReference>
<feature type="transmembrane region" description="Helical" evidence="6">
    <location>
        <begin position="12"/>
        <end position="44"/>
    </location>
</feature>
<protein>
    <submittedName>
        <fullName evidence="7">AI-2E family transporter</fullName>
    </submittedName>
</protein>
<keyword evidence="4 6" id="KW-1133">Transmembrane helix</keyword>
<evidence type="ECO:0000313" key="8">
    <source>
        <dbReference type="Proteomes" id="UP000826709"/>
    </source>
</evidence>
<keyword evidence="8" id="KW-1185">Reference proteome</keyword>